<evidence type="ECO:0000313" key="4">
    <source>
        <dbReference type="EMBL" id="MVA99811.1"/>
    </source>
</evidence>
<reference evidence="4 5" key="1">
    <citation type="submission" date="2019-12" db="EMBL/GenBank/DDBJ databases">
        <title>Nitratireductor arenosus sp. nov., Isolated from sea sand, Jeju island, South Korea.</title>
        <authorList>
            <person name="Kim W."/>
        </authorList>
    </citation>
    <scope>NUCLEOTIDE SEQUENCE [LARGE SCALE GENOMIC DNA]</scope>
    <source>
        <strain evidence="4 5">CAU 1489</strain>
    </source>
</reference>
<evidence type="ECO:0000259" key="3">
    <source>
        <dbReference type="Pfam" id="PF13458"/>
    </source>
</evidence>
<accession>A0A844QPQ7</accession>
<dbReference type="PANTHER" id="PTHR47628:SF1">
    <property type="entry name" value="ALIPHATIC AMIDASE EXPRESSION-REGULATING PROTEIN"/>
    <property type="match status" value="1"/>
</dbReference>
<gene>
    <name evidence="4" type="ORF">GN330_21385</name>
</gene>
<evidence type="ECO:0000256" key="2">
    <source>
        <dbReference type="ARBA" id="ARBA00022729"/>
    </source>
</evidence>
<keyword evidence="2" id="KW-0732">Signal</keyword>
<dbReference type="InterPro" id="IPR028081">
    <property type="entry name" value="Leu-bd"/>
</dbReference>
<comment type="caution">
    <text evidence="4">The sequence shown here is derived from an EMBL/GenBank/DDBJ whole genome shotgun (WGS) entry which is preliminary data.</text>
</comment>
<keyword evidence="5" id="KW-1185">Reference proteome</keyword>
<dbReference type="Gene3D" id="3.40.50.2300">
    <property type="match status" value="2"/>
</dbReference>
<organism evidence="4 5">
    <name type="scientific">Nitratireductor arenosus</name>
    <dbReference type="NCBI Taxonomy" id="2682096"/>
    <lineage>
        <taxon>Bacteria</taxon>
        <taxon>Pseudomonadati</taxon>
        <taxon>Pseudomonadota</taxon>
        <taxon>Alphaproteobacteria</taxon>
        <taxon>Hyphomicrobiales</taxon>
        <taxon>Phyllobacteriaceae</taxon>
        <taxon>Nitratireductor</taxon>
    </lineage>
</organism>
<proteinExistence type="inferred from homology"/>
<dbReference type="EMBL" id="WPHG01000008">
    <property type="protein sequence ID" value="MVA99811.1"/>
    <property type="molecule type" value="Genomic_DNA"/>
</dbReference>
<dbReference type="Pfam" id="PF13458">
    <property type="entry name" value="Peripla_BP_6"/>
    <property type="match status" value="1"/>
</dbReference>
<comment type="similarity">
    <text evidence="1">Belongs to the leucine-binding protein family.</text>
</comment>
<dbReference type="RefSeq" id="WP_156715406.1">
    <property type="nucleotide sequence ID" value="NZ_WPHG01000008.1"/>
</dbReference>
<dbReference type="AlphaFoldDB" id="A0A844QPQ7"/>
<protein>
    <submittedName>
        <fullName evidence="4">Transporter substrate-binding protein</fullName>
    </submittedName>
</protein>
<evidence type="ECO:0000313" key="5">
    <source>
        <dbReference type="Proteomes" id="UP000463224"/>
    </source>
</evidence>
<dbReference type="SUPFAM" id="SSF53822">
    <property type="entry name" value="Periplasmic binding protein-like I"/>
    <property type="match status" value="1"/>
</dbReference>
<dbReference type="Proteomes" id="UP000463224">
    <property type="component" value="Unassembled WGS sequence"/>
</dbReference>
<feature type="domain" description="Leucine-binding protein" evidence="3">
    <location>
        <begin position="38"/>
        <end position="330"/>
    </location>
</feature>
<name>A0A844QPQ7_9HYPH</name>
<dbReference type="PANTHER" id="PTHR47628">
    <property type="match status" value="1"/>
</dbReference>
<sequence length="376" mass="40272">MTAARIIEVRGRSFPPPGLGFPGDLERLTPIGGTRTHRVAVLVPMCGSAGLWGPSCISCAQLAISEVNAGGGIGGVALEPVFLNSDDSTVGDLEYELSGLVEDGVVAGIVGMSVSSVRQRLNKLLGGRVPHIYTPLYEGHEHTPNVFTIGETPSDQLVPAIGRLSRMLSARRWALIGNDYVWPRASNAIAKPCIAAQGGTVTFEGYVPFGLEEPAWLVERIMRTEPDIVLISLVGQDSVEFNRCFGEMGLDRSVFRFSTAIEENILMATGAANTKRLFAAASYFSALATDQNLSFKERYHAIHDGAAPALNSLGQSMYEGIGFYAGLMRQRDAGASGPISYASARGGVFYNNDRKACSTYLARADGLQFSILDRLS</sequence>
<dbReference type="CDD" id="cd06358">
    <property type="entry name" value="PBP1_NHase"/>
    <property type="match status" value="1"/>
</dbReference>
<dbReference type="InterPro" id="IPR028082">
    <property type="entry name" value="Peripla_BP_I"/>
</dbReference>
<evidence type="ECO:0000256" key="1">
    <source>
        <dbReference type="ARBA" id="ARBA00010062"/>
    </source>
</evidence>